<sequence>MTIFNKDATSLDQQIEILQKRGLEITSPERAKHYLSNISYFRMSAYTRPFYIPAGSGTAEHLFIQGTAFGDVLNLYIFDRELRLLLLDAIERLEVALRAQLTQTLATNHGPFGYLDHKLFDTRYNHNWLLDELGKKVNSRDAEVFLDSYRRKGRSIQ</sequence>
<keyword evidence="2" id="KW-1185">Reference proteome</keyword>
<evidence type="ECO:0000313" key="1">
    <source>
        <dbReference type="EMBL" id="UYM13858.1"/>
    </source>
</evidence>
<reference evidence="1" key="1">
    <citation type="submission" date="2022-10" db="EMBL/GenBank/DDBJ databases">
        <title>Completed Genome Sequence of two octocoral isolated bacterium, Endozoicomonas euniceicola EF212T and Endozoicomonas gorgoniicola PS125T.</title>
        <authorList>
            <person name="Chiou Y.-J."/>
            <person name="Chen Y.-H."/>
        </authorList>
    </citation>
    <scope>NUCLEOTIDE SEQUENCE</scope>
    <source>
        <strain evidence="1">EF212</strain>
    </source>
</reference>
<gene>
    <name evidence="1" type="ORF">NX720_13090</name>
</gene>
<proteinExistence type="predicted"/>
<accession>A0ABY6GP26</accession>
<dbReference type="Proteomes" id="UP001163255">
    <property type="component" value="Chromosome"/>
</dbReference>
<organism evidence="1 2">
    <name type="scientific">Endozoicomonas euniceicola</name>
    <dbReference type="NCBI Taxonomy" id="1234143"/>
    <lineage>
        <taxon>Bacteria</taxon>
        <taxon>Pseudomonadati</taxon>
        <taxon>Pseudomonadota</taxon>
        <taxon>Gammaproteobacteria</taxon>
        <taxon>Oceanospirillales</taxon>
        <taxon>Endozoicomonadaceae</taxon>
        <taxon>Endozoicomonas</taxon>
    </lineage>
</organism>
<dbReference type="EMBL" id="CP103300">
    <property type="protein sequence ID" value="UYM13858.1"/>
    <property type="molecule type" value="Genomic_DNA"/>
</dbReference>
<evidence type="ECO:0000313" key="2">
    <source>
        <dbReference type="Proteomes" id="UP001163255"/>
    </source>
</evidence>
<dbReference type="RefSeq" id="WP_262595278.1">
    <property type="nucleotide sequence ID" value="NZ_CP103300.1"/>
</dbReference>
<name>A0ABY6GP26_9GAMM</name>
<protein>
    <submittedName>
        <fullName evidence="1">Abi family protein</fullName>
    </submittedName>
</protein>
<dbReference type="Pfam" id="PF07751">
    <property type="entry name" value="Abi_2"/>
    <property type="match status" value="1"/>
</dbReference>
<dbReference type="InterPro" id="IPR011664">
    <property type="entry name" value="Abi_system_AbiD/AbiF-like"/>
</dbReference>